<gene>
    <name evidence="1" type="ORF">XAT740_LOCUS56966</name>
</gene>
<keyword evidence="2" id="KW-1185">Reference proteome</keyword>
<dbReference type="InterPro" id="IPR012337">
    <property type="entry name" value="RNaseH-like_sf"/>
</dbReference>
<dbReference type="AlphaFoldDB" id="A0A816FHN0"/>
<evidence type="ECO:0000313" key="1">
    <source>
        <dbReference type="EMBL" id="CAF1661563.1"/>
    </source>
</evidence>
<dbReference type="EMBL" id="CAJNOR010011473">
    <property type="protein sequence ID" value="CAF1661563.1"/>
    <property type="molecule type" value="Genomic_DNA"/>
</dbReference>
<protein>
    <recommendedName>
        <fullName evidence="3">Integrase catalytic domain-containing protein</fullName>
    </recommendedName>
</protein>
<sequence length="212" mass="24649">FTADTTAQALFNEYFCRYGIPAVILSDQGSHFRNQLMDNIQHLIGYHHILIAKLQDSQDNNWDEYLQAVVFAYNTGTHKTTKYSPYELLYGRAPRLPITIRPSHFTFSKPNDYFEQLRKTLRIYQKAAHDHILIQQSNAKRRYDLNRADPHYCIGDSVLIRLPGNRGKLDPRFSLIPHVITTVNHPTYEVQDLETDTYTQVHVSDIRSIALD</sequence>
<feature type="non-terminal residue" evidence="1">
    <location>
        <position position="1"/>
    </location>
</feature>
<dbReference type="InterPro" id="IPR036397">
    <property type="entry name" value="RNaseH_sf"/>
</dbReference>
<comment type="caution">
    <text evidence="1">The sequence shown here is derived from an EMBL/GenBank/DDBJ whole genome shotgun (WGS) entry which is preliminary data.</text>
</comment>
<dbReference type="PANTHER" id="PTHR37984:SF15">
    <property type="entry name" value="INTEGRASE CATALYTIC DOMAIN-CONTAINING PROTEIN"/>
    <property type="match status" value="1"/>
</dbReference>
<organism evidence="1 2">
    <name type="scientific">Adineta ricciae</name>
    <name type="common">Rotifer</name>
    <dbReference type="NCBI Taxonomy" id="249248"/>
    <lineage>
        <taxon>Eukaryota</taxon>
        <taxon>Metazoa</taxon>
        <taxon>Spiralia</taxon>
        <taxon>Gnathifera</taxon>
        <taxon>Rotifera</taxon>
        <taxon>Eurotatoria</taxon>
        <taxon>Bdelloidea</taxon>
        <taxon>Adinetida</taxon>
        <taxon>Adinetidae</taxon>
        <taxon>Adineta</taxon>
    </lineage>
</organism>
<dbReference type="GO" id="GO:0003676">
    <property type="term" value="F:nucleic acid binding"/>
    <property type="evidence" value="ECO:0007669"/>
    <property type="project" value="InterPro"/>
</dbReference>
<dbReference type="SUPFAM" id="SSF53098">
    <property type="entry name" value="Ribonuclease H-like"/>
    <property type="match status" value="1"/>
</dbReference>
<dbReference type="InterPro" id="IPR050951">
    <property type="entry name" value="Retrovirus_Pol_polyprotein"/>
</dbReference>
<reference evidence="1" key="1">
    <citation type="submission" date="2021-02" db="EMBL/GenBank/DDBJ databases">
        <authorList>
            <person name="Nowell W R."/>
        </authorList>
    </citation>
    <scope>NUCLEOTIDE SEQUENCE</scope>
</reference>
<evidence type="ECO:0008006" key="3">
    <source>
        <dbReference type="Google" id="ProtNLM"/>
    </source>
</evidence>
<dbReference type="PANTHER" id="PTHR37984">
    <property type="entry name" value="PROTEIN CBG26694"/>
    <property type="match status" value="1"/>
</dbReference>
<name>A0A816FHN0_ADIRI</name>
<accession>A0A816FHN0</accession>
<dbReference type="Gene3D" id="3.30.420.10">
    <property type="entry name" value="Ribonuclease H-like superfamily/Ribonuclease H"/>
    <property type="match status" value="2"/>
</dbReference>
<dbReference type="Proteomes" id="UP000663828">
    <property type="component" value="Unassembled WGS sequence"/>
</dbReference>
<proteinExistence type="predicted"/>
<evidence type="ECO:0000313" key="2">
    <source>
        <dbReference type="Proteomes" id="UP000663828"/>
    </source>
</evidence>